<evidence type="ECO:0000313" key="9">
    <source>
        <dbReference type="EMBL" id="CAB4220084.1"/>
    </source>
</evidence>
<reference evidence="6" key="1">
    <citation type="submission" date="2020-05" db="EMBL/GenBank/DDBJ databases">
        <authorList>
            <person name="Chiriac C."/>
            <person name="Salcher M."/>
            <person name="Ghai R."/>
            <person name="Kavagutti S V."/>
        </authorList>
    </citation>
    <scope>NUCLEOTIDE SEQUENCE</scope>
</reference>
<evidence type="ECO:0000313" key="5">
    <source>
        <dbReference type="EMBL" id="CAB4186338.1"/>
    </source>
</evidence>
<dbReference type="EMBL" id="LR797456">
    <property type="protein sequence ID" value="CAB4217387.1"/>
    <property type="molecule type" value="Genomic_DNA"/>
</dbReference>
<sequence length="144" mass="14965">MADRVFNFSALGQDNTQDPSGLGVSWRIITTVPTGYYLILSSVVVCNRNLQAMLFRLWQGASAVSPTSNTNGYILGGNDQTSAYGVTIQAGTTKVFKLPLILQAGKVLAYSTNPGDPGSGAPATLLNSASISVNAFGMLSSVGT</sequence>
<evidence type="ECO:0000313" key="3">
    <source>
        <dbReference type="EMBL" id="CAB4173715.1"/>
    </source>
</evidence>
<evidence type="ECO:0000313" key="6">
    <source>
        <dbReference type="EMBL" id="CAB4190515.1"/>
    </source>
</evidence>
<protein>
    <submittedName>
        <fullName evidence="6">Uncharacterized protein</fullName>
    </submittedName>
</protein>
<dbReference type="EMBL" id="LR798432">
    <property type="protein sequence ID" value="CAB5231521.1"/>
    <property type="molecule type" value="Genomic_DNA"/>
</dbReference>
<evidence type="ECO:0000313" key="7">
    <source>
        <dbReference type="EMBL" id="CAB4192673.1"/>
    </source>
</evidence>
<evidence type="ECO:0000313" key="8">
    <source>
        <dbReference type="EMBL" id="CAB4217387.1"/>
    </source>
</evidence>
<evidence type="ECO:0000313" key="1">
    <source>
        <dbReference type="EMBL" id="CAB4148275.1"/>
    </source>
</evidence>
<evidence type="ECO:0000313" key="10">
    <source>
        <dbReference type="EMBL" id="CAB5231521.1"/>
    </source>
</evidence>
<dbReference type="EMBL" id="LR796910">
    <property type="protein sequence ID" value="CAB4173715.1"/>
    <property type="molecule type" value="Genomic_DNA"/>
</dbReference>
<dbReference type="EMBL" id="LR796811">
    <property type="protein sequence ID" value="CAB4167990.1"/>
    <property type="molecule type" value="Genomic_DNA"/>
</dbReference>
<dbReference type="EMBL" id="LR797145">
    <property type="protein sequence ID" value="CAB4190515.1"/>
    <property type="molecule type" value="Genomic_DNA"/>
</dbReference>
<name>A0A6J5RDD1_9CAUD</name>
<dbReference type="EMBL" id="LR797192">
    <property type="protein sequence ID" value="CAB4192673.1"/>
    <property type="molecule type" value="Genomic_DNA"/>
</dbReference>
<dbReference type="EMBL" id="LR797496">
    <property type="protein sequence ID" value="CAB4220084.1"/>
    <property type="molecule type" value="Genomic_DNA"/>
</dbReference>
<dbReference type="EMBL" id="LR796496">
    <property type="protein sequence ID" value="CAB4148275.1"/>
    <property type="molecule type" value="Genomic_DNA"/>
</dbReference>
<evidence type="ECO:0000313" key="2">
    <source>
        <dbReference type="EMBL" id="CAB4167990.1"/>
    </source>
</evidence>
<gene>
    <name evidence="4" type="ORF">UFOVP1036_76</name>
    <name evidence="5" type="ORF">UFOVP1132_92</name>
    <name evidence="6" type="ORF">UFOVP1190_67</name>
    <name evidence="7" type="ORF">UFOVP1248_60</name>
    <name evidence="8" type="ORF">UFOVP1493_26</name>
    <name evidence="10" type="ORF">UFOVP1584_98</name>
    <name evidence="9" type="ORF">UFOVP1635_68</name>
    <name evidence="1" type="ORF">UFOVP521_10</name>
    <name evidence="2" type="ORF">UFOVP856_83</name>
    <name evidence="3" type="ORF">UFOVP967_4</name>
</gene>
<dbReference type="EMBL" id="LR797088">
    <property type="protein sequence ID" value="CAB4186338.1"/>
    <property type="molecule type" value="Genomic_DNA"/>
</dbReference>
<dbReference type="EMBL" id="LR796991">
    <property type="protein sequence ID" value="CAB4180670.1"/>
    <property type="molecule type" value="Genomic_DNA"/>
</dbReference>
<proteinExistence type="predicted"/>
<accession>A0A6J5RDD1</accession>
<evidence type="ECO:0000313" key="4">
    <source>
        <dbReference type="EMBL" id="CAB4180670.1"/>
    </source>
</evidence>
<organism evidence="6">
    <name type="scientific">uncultured Caudovirales phage</name>
    <dbReference type="NCBI Taxonomy" id="2100421"/>
    <lineage>
        <taxon>Viruses</taxon>
        <taxon>Duplodnaviria</taxon>
        <taxon>Heunggongvirae</taxon>
        <taxon>Uroviricota</taxon>
        <taxon>Caudoviricetes</taxon>
        <taxon>Peduoviridae</taxon>
        <taxon>Maltschvirus</taxon>
        <taxon>Maltschvirus maltsch</taxon>
    </lineage>
</organism>